<evidence type="ECO:0000313" key="7">
    <source>
        <dbReference type="EMBL" id="NMD49617.1"/>
    </source>
</evidence>
<dbReference type="EMBL" id="JABASA010000017">
    <property type="protein sequence ID" value="NMD49617.1"/>
    <property type="molecule type" value="Genomic_DNA"/>
</dbReference>
<evidence type="ECO:0000256" key="1">
    <source>
        <dbReference type="ARBA" id="ARBA00022512"/>
    </source>
</evidence>
<dbReference type="Pfam" id="PF00746">
    <property type="entry name" value="Gram_pos_anchor"/>
    <property type="match status" value="1"/>
</dbReference>
<evidence type="ECO:0000259" key="6">
    <source>
        <dbReference type="Pfam" id="PF00746"/>
    </source>
</evidence>
<keyword evidence="3" id="KW-0732">Signal</keyword>
<dbReference type="Proteomes" id="UP000532121">
    <property type="component" value="Unassembled WGS sequence"/>
</dbReference>
<feature type="region of interest" description="Disordered" evidence="5">
    <location>
        <begin position="1"/>
        <end position="85"/>
    </location>
</feature>
<name>A0A7X9QHJ7_STRRT</name>
<feature type="compositionally biased region" description="Polar residues" evidence="5">
    <location>
        <begin position="1"/>
        <end position="22"/>
    </location>
</feature>
<feature type="compositionally biased region" description="Polar residues" evidence="5">
    <location>
        <begin position="74"/>
        <end position="84"/>
    </location>
</feature>
<protein>
    <recommendedName>
        <fullName evidence="6">Gram-positive cocci surface proteins LPxTG domain-containing protein</fullName>
    </recommendedName>
</protein>
<feature type="domain" description="Gram-positive cocci surface proteins LPxTG" evidence="6">
    <location>
        <begin position="70"/>
        <end position="91"/>
    </location>
</feature>
<evidence type="ECO:0000313" key="8">
    <source>
        <dbReference type="Proteomes" id="UP000532121"/>
    </source>
</evidence>
<sequence length="98" mass="10518">MLLTSIKKSNLKSQILLNNQIHQKPPKEGTSSPNDPGTTPPQQEVPQEEPTTDSTPPKVEETVQKAPVEAASVLPNTGTANETGLTALGLTDLRHKKK</sequence>
<gene>
    <name evidence="7" type="ORF">HHO37_08075</name>
</gene>
<accession>A0A7X9QHJ7</accession>
<dbReference type="InterPro" id="IPR019931">
    <property type="entry name" value="LPXTG_anchor"/>
</dbReference>
<keyword evidence="4" id="KW-0572">Peptidoglycan-anchor</keyword>
<evidence type="ECO:0000256" key="4">
    <source>
        <dbReference type="ARBA" id="ARBA00023088"/>
    </source>
</evidence>
<reference evidence="7 8" key="1">
    <citation type="submission" date="2020-04" db="EMBL/GenBank/DDBJ databases">
        <title>MicrobeNet Type strains.</title>
        <authorList>
            <person name="Nicholson A.C."/>
        </authorList>
    </citation>
    <scope>NUCLEOTIDE SEQUENCE [LARGE SCALE GENOMIC DNA]</scope>
    <source>
        <strain evidence="7 8">DSM 22768</strain>
    </source>
</reference>
<organism evidence="7 8">
    <name type="scientific">Streptococcus ratti</name>
    <dbReference type="NCBI Taxonomy" id="1341"/>
    <lineage>
        <taxon>Bacteria</taxon>
        <taxon>Bacillati</taxon>
        <taxon>Bacillota</taxon>
        <taxon>Bacilli</taxon>
        <taxon>Lactobacillales</taxon>
        <taxon>Streptococcaceae</taxon>
        <taxon>Streptococcus</taxon>
    </lineage>
</organism>
<keyword evidence="2" id="KW-0964">Secreted</keyword>
<comment type="caution">
    <text evidence="7">The sequence shown here is derived from an EMBL/GenBank/DDBJ whole genome shotgun (WGS) entry which is preliminary data.</text>
</comment>
<dbReference type="RefSeq" id="WP_193523825.1">
    <property type="nucleotide sequence ID" value="NZ_JABASA010000017.1"/>
</dbReference>
<evidence type="ECO:0000256" key="2">
    <source>
        <dbReference type="ARBA" id="ARBA00022525"/>
    </source>
</evidence>
<keyword evidence="1" id="KW-0134">Cell wall</keyword>
<evidence type="ECO:0000256" key="5">
    <source>
        <dbReference type="SAM" id="MobiDB-lite"/>
    </source>
</evidence>
<evidence type="ECO:0000256" key="3">
    <source>
        <dbReference type="ARBA" id="ARBA00022729"/>
    </source>
</evidence>
<proteinExistence type="predicted"/>
<dbReference type="AlphaFoldDB" id="A0A7X9QHJ7"/>